<keyword evidence="4" id="KW-0378">Hydrolase</keyword>
<dbReference type="GO" id="GO:0006508">
    <property type="term" value="P:proteolysis"/>
    <property type="evidence" value="ECO:0007669"/>
    <property type="project" value="UniProtKB-KW"/>
</dbReference>
<dbReference type="GO" id="GO:0016020">
    <property type="term" value="C:membrane"/>
    <property type="evidence" value="ECO:0007669"/>
    <property type="project" value="InterPro"/>
</dbReference>
<dbReference type="HAMAP" id="MF_00161">
    <property type="entry name" value="LspA"/>
    <property type="match status" value="1"/>
</dbReference>
<feature type="transmembrane region" description="Helical" evidence="7">
    <location>
        <begin position="100"/>
        <end position="119"/>
    </location>
</feature>
<dbReference type="Pfam" id="PF01252">
    <property type="entry name" value="Peptidase_A8"/>
    <property type="match status" value="1"/>
</dbReference>
<keyword evidence="1" id="KW-1003">Cell membrane</keyword>
<evidence type="ECO:0000256" key="7">
    <source>
        <dbReference type="SAM" id="Phobius"/>
    </source>
</evidence>
<evidence type="ECO:0000256" key="5">
    <source>
        <dbReference type="ARBA" id="ARBA00022989"/>
    </source>
</evidence>
<dbReference type="GO" id="GO:0004190">
    <property type="term" value="F:aspartic-type endopeptidase activity"/>
    <property type="evidence" value="ECO:0007669"/>
    <property type="project" value="InterPro"/>
</dbReference>
<keyword evidence="6 7" id="KW-0472">Membrane</keyword>
<dbReference type="PRINTS" id="PR00781">
    <property type="entry name" value="LIPOSIGPTASE"/>
</dbReference>
<evidence type="ECO:0000256" key="1">
    <source>
        <dbReference type="ARBA" id="ARBA00022475"/>
    </source>
</evidence>
<feature type="transmembrane region" description="Helical" evidence="7">
    <location>
        <begin position="74"/>
        <end position="93"/>
    </location>
</feature>
<reference evidence="8" key="1">
    <citation type="submission" date="2009-10" db="EMBL/GenBank/DDBJ databases">
        <title>Diversity of trophic interactions inside an arsenic-rich microbial ecosystem.</title>
        <authorList>
            <person name="Bertin P.N."/>
            <person name="Heinrich-Salmeron A."/>
            <person name="Pelletier E."/>
            <person name="Goulhen-Chollet F."/>
            <person name="Arsene-Ploetze F."/>
            <person name="Gallien S."/>
            <person name="Calteau A."/>
            <person name="Vallenet D."/>
            <person name="Casiot C."/>
            <person name="Chane-Woon-Ming B."/>
            <person name="Giloteaux L."/>
            <person name="Barakat M."/>
            <person name="Bonnefoy V."/>
            <person name="Bruneel O."/>
            <person name="Chandler M."/>
            <person name="Cleiss J."/>
            <person name="Duran R."/>
            <person name="Elbaz-Poulichet F."/>
            <person name="Fonknechten N."/>
            <person name="Lauga B."/>
            <person name="Mornico D."/>
            <person name="Ortet P."/>
            <person name="Schaeffer C."/>
            <person name="Siguier P."/>
            <person name="Alexander Thil Smith A."/>
            <person name="Van Dorsselaer A."/>
            <person name="Weissenbach J."/>
            <person name="Medigue C."/>
            <person name="Le Paslier D."/>
        </authorList>
    </citation>
    <scope>NUCLEOTIDE SEQUENCE</scope>
</reference>
<dbReference type="PANTHER" id="PTHR33695">
    <property type="entry name" value="LIPOPROTEIN SIGNAL PEPTIDASE"/>
    <property type="match status" value="1"/>
</dbReference>
<dbReference type="NCBIfam" id="TIGR00077">
    <property type="entry name" value="lspA"/>
    <property type="match status" value="1"/>
</dbReference>
<organism evidence="8">
    <name type="scientific">mine drainage metagenome</name>
    <dbReference type="NCBI Taxonomy" id="410659"/>
    <lineage>
        <taxon>unclassified sequences</taxon>
        <taxon>metagenomes</taxon>
        <taxon>ecological metagenomes</taxon>
    </lineage>
</organism>
<name>E6QME9_9ZZZZ</name>
<dbReference type="PROSITE" id="PS00855">
    <property type="entry name" value="SPASE_II"/>
    <property type="match status" value="1"/>
</dbReference>
<dbReference type="PANTHER" id="PTHR33695:SF1">
    <property type="entry name" value="LIPOPROTEIN SIGNAL PEPTIDASE"/>
    <property type="match status" value="1"/>
</dbReference>
<dbReference type="InterPro" id="IPR001872">
    <property type="entry name" value="Peptidase_A8"/>
</dbReference>
<dbReference type="AlphaFoldDB" id="E6QME9"/>
<keyword evidence="3 7" id="KW-0812">Transmembrane</keyword>
<evidence type="ECO:0000256" key="4">
    <source>
        <dbReference type="ARBA" id="ARBA00022801"/>
    </source>
</evidence>
<evidence type="ECO:0000313" key="8">
    <source>
        <dbReference type="EMBL" id="CBI08420.1"/>
    </source>
</evidence>
<gene>
    <name evidence="8" type="ORF">CARN6_1884</name>
</gene>
<keyword evidence="2" id="KW-0645">Protease</keyword>
<evidence type="ECO:0000256" key="6">
    <source>
        <dbReference type="ARBA" id="ARBA00023136"/>
    </source>
</evidence>
<proteinExistence type="inferred from homology"/>
<evidence type="ECO:0000256" key="2">
    <source>
        <dbReference type="ARBA" id="ARBA00022670"/>
    </source>
</evidence>
<accession>E6QME9</accession>
<sequence>MTAMNPSRRNRLPWLLVISAIVILLDRLTKDWVRTHIELGHGIPILPGILRITHVFNDGAAFSLFADSATPQRVRWALVSFSLAAAIAIFAVLVRLGHRFTLTTIALALILGGALGNVYDRMRYASVVDFIEVHIVRYHWPDFNLADSAIVVGACLLFLDTLLPEKPLSQAETQQDADHPSATA</sequence>
<dbReference type="EMBL" id="CABQ01000217">
    <property type="protein sequence ID" value="CBI08420.1"/>
    <property type="molecule type" value="Genomic_DNA"/>
</dbReference>
<keyword evidence="5 7" id="KW-1133">Transmembrane helix</keyword>
<evidence type="ECO:0000256" key="3">
    <source>
        <dbReference type="ARBA" id="ARBA00022692"/>
    </source>
</evidence>
<protein>
    <submittedName>
        <fullName evidence="8">Putative prolipoprotein signal peptidase (SPase II) LspA</fullName>
    </submittedName>
</protein>
<comment type="caution">
    <text evidence="8">The sequence shown here is derived from an EMBL/GenBank/DDBJ whole genome shotgun (WGS) entry which is preliminary data.</text>
</comment>
<keyword evidence="8" id="KW-0449">Lipoprotein</keyword>